<organism evidence="3 4">
    <name type="scientific">Daphnia magna</name>
    <dbReference type="NCBI Taxonomy" id="35525"/>
    <lineage>
        <taxon>Eukaryota</taxon>
        <taxon>Metazoa</taxon>
        <taxon>Ecdysozoa</taxon>
        <taxon>Arthropoda</taxon>
        <taxon>Crustacea</taxon>
        <taxon>Branchiopoda</taxon>
        <taxon>Diplostraca</taxon>
        <taxon>Cladocera</taxon>
        <taxon>Anomopoda</taxon>
        <taxon>Daphniidae</taxon>
        <taxon>Daphnia</taxon>
    </lineage>
</organism>
<keyword evidence="4" id="KW-1185">Reference proteome</keyword>
<dbReference type="PANTHER" id="PTHR22978">
    <property type="entry name" value="B-CELL TRANSLOCATION GENE"/>
    <property type="match status" value="1"/>
</dbReference>
<dbReference type="InterPro" id="IPR036054">
    <property type="entry name" value="BTG-like_sf"/>
</dbReference>
<evidence type="ECO:0000259" key="2">
    <source>
        <dbReference type="SMART" id="SM00099"/>
    </source>
</evidence>
<name>A0ABQ9ZCH9_9CRUS</name>
<feature type="domain" description="Anti-proliferative protein" evidence="2">
    <location>
        <begin position="32"/>
        <end position="137"/>
    </location>
</feature>
<sequence length="221" mass="25448">MERVSHQQNFSFSAAAPLFRQAKKSDTLHAILRRATREAATFFARFISSRVEERKRREFVVCFEQLLTSRFEHHWYPDSPNRGQAYRCIRLNPSNNKEPLIDTAVIVAGLTYNDIQLPLELTVWIDPDKVTYRFGEDDGSHCTLISFDEQLASNKTMATAPLRPYSNKQKPRMHAMDCREGHKFCFITRHGIGVVPSSTLAPRLIFHRIFPVLLVPSMPIS</sequence>
<comment type="caution">
    <text evidence="3">The sequence shown here is derived from an EMBL/GenBank/DDBJ whole genome shotgun (WGS) entry which is preliminary data.</text>
</comment>
<dbReference type="InterPro" id="IPR002087">
    <property type="entry name" value="Anti_prolifrtn"/>
</dbReference>
<dbReference type="Gene3D" id="3.90.640.90">
    <property type="entry name" value="Anti-proliferative protein, N-terminal domain"/>
    <property type="match status" value="1"/>
</dbReference>
<proteinExistence type="inferred from homology"/>
<dbReference type="Pfam" id="PF07742">
    <property type="entry name" value="BTG"/>
    <property type="match status" value="1"/>
</dbReference>
<dbReference type="PRINTS" id="PR00310">
    <property type="entry name" value="ANTIPRLFBTG1"/>
</dbReference>
<dbReference type="InterPro" id="IPR033332">
    <property type="entry name" value="BTG"/>
</dbReference>
<protein>
    <recommendedName>
        <fullName evidence="2">Anti-proliferative protein domain-containing protein</fullName>
    </recommendedName>
</protein>
<evidence type="ECO:0000256" key="1">
    <source>
        <dbReference type="ARBA" id="ARBA00007989"/>
    </source>
</evidence>
<evidence type="ECO:0000313" key="4">
    <source>
        <dbReference type="Proteomes" id="UP001234178"/>
    </source>
</evidence>
<dbReference type="PANTHER" id="PTHR22978:SF44">
    <property type="entry name" value="PROTEIN BTG3-LIKE PROTEIN"/>
    <property type="match status" value="1"/>
</dbReference>
<dbReference type="Proteomes" id="UP001234178">
    <property type="component" value="Unassembled WGS sequence"/>
</dbReference>
<gene>
    <name evidence="3" type="ORF">OUZ56_019751</name>
</gene>
<dbReference type="SMART" id="SM00099">
    <property type="entry name" value="btg1"/>
    <property type="match status" value="1"/>
</dbReference>
<accession>A0ABQ9ZCH9</accession>
<comment type="similarity">
    <text evidence="1">Belongs to the BTG family.</text>
</comment>
<dbReference type="EMBL" id="JAOYFB010000003">
    <property type="protein sequence ID" value="KAK4010610.1"/>
    <property type="molecule type" value="Genomic_DNA"/>
</dbReference>
<dbReference type="SUPFAM" id="SSF160696">
    <property type="entry name" value="BTG domain-like"/>
    <property type="match status" value="1"/>
</dbReference>
<evidence type="ECO:0000313" key="3">
    <source>
        <dbReference type="EMBL" id="KAK4010610.1"/>
    </source>
</evidence>
<reference evidence="3 4" key="1">
    <citation type="journal article" date="2023" name="Nucleic Acids Res.">
        <title>The hologenome of Daphnia magna reveals possible DNA methylation and microbiome-mediated evolution of the host genome.</title>
        <authorList>
            <person name="Chaturvedi A."/>
            <person name="Li X."/>
            <person name="Dhandapani V."/>
            <person name="Marshall H."/>
            <person name="Kissane S."/>
            <person name="Cuenca-Cambronero M."/>
            <person name="Asole G."/>
            <person name="Calvet F."/>
            <person name="Ruiz-Romero M."/>
            <person name="Marangio P."/>
            <person name="Guigo R."/>
            <person name="Rago D."/>
            <person name="Mirbahai L."/>
            <person name="Eastwood N."/>
            <person name="Colbourne J.K."/>
            <person name="Zhou J."/>
            <person name="Mallon E."/>
            <person name="Orsini L."/>
        </authorList>
    </citation>
    <scope>NUCLEOTIDE SEQUENCE [LARGE SCALE GENOMIC DNA]</scope>
    <source>
        <strain evidence="3">LRV0_1</strain>
    </source>
</reference>